<dbReference type="AlphaFoldDB" id="Q6ANT3"/>
<feature type="transmembrane region" description="Helical" evidence="12">
    <location>
        <begin position="156"/>
        <end position="177"/>
    </location>
</feature>
<comment type="subcellular location">
    <subcellularLocation>
        <location evidence="1">Membrane</location>
        <topology evidence="1">Multi-pass membrane protein</topology>
    </subcellularLocation>
</comment>
<evidence type="ECO:0000256" key="5">
    <source>
        <dbReference type="ARBA" id="ARBA00022826"/>
    </source>
</evidence>
<evidence type="ECO:0000256" key="4">
    <source>
        <dbReference type="ARBA" id="ARBA00022692"/>
    </source>
</evidence>
<evidence type="ECO:0000256" key="12">
    <source>
        <dbReference type="SAM" id="Phobius"/>
    </source>
</evidence>
<dbReference type="Pfam" id="PF00520">
    <property type="entry name" value="Ion_trans"/>
    <property type="match status" value="1"/>
</dbReference>
<protein>
    <submittedName>
        <fullName evidence="14">Related to voltage-gated potassium channel</fullName>
    </submittedName>
</protein>
<dbReference type="InterPro" id="IPR027359">
    <property type="entry name" value="Volt_channel_dom_sf"/>
</dbReference>
<dbReference type="Proteomes" id="UP000000602">
    <property type="component" value="Chromosome"/>
</dbReference>
<keyword evidence="6" id="KW-0851">Voltage-gated channel</keyword>
<evidence type="ECO:0000256" key="10">
    <source>
        <dbReference type="ARBA" id="ARBA00023136"/>
    </source>
</evidence>
<dbReference type="PANTHER" id="PTHR11537">
    <property type="entry name" value="VOLTAGE-GATED POTASSIUM CHANNEL"/>
    <property type="match status" value="1"/>
</dbReference>
<keyword evidence="11 14" id="KW-0407">Ion channel</keyword>
<evidence type="ECO:0000256" key="9">
    <source>
        <dbReference type="ARBA" id="ARBA00023065"/>
    </source>
</evidence>
<dbReference type="InterPro" id="IPR028325">
    <property type="entry name" value="VG_K_chnl"/>
</dbReference>
<name>Q6ANT3_DESPS</name>
<feature type="transmembrane region" description="Helical" evidence="12">
    <location>
        <begin position="36"/>
        <end position="55"/>
    </location>
</feature>
<evidence type="ECO:0000256" key="1">
    <source>
        <dbReference type="ARBA" id="ARBA00004141"/>
    </source>
</evidence>
<dbReference type="GO" id="GO:0008076">
    <property type="term" value="C:voltage-gated potassium channel complex"/>
    <property type="evidence" value="ECO:0007669"/>
    <property type="project" value="InterPro"/>
</dbReference>
<evidence type="ECO:0000256" key="6">
    <source>
        <dbReference type="ARBA" id="ARBA00022882"/>
    </source>
</evidence>
<keyword evidence="9" id="KW-0406">Ion transport</keyword>
<evidence type="ECO:0000256" key="7">
    <source>
        <dbReference type="ARBA" id="ARBA00022958"/>
    </source>
</evidence>
<keyword evidence="8 12" id="KW-1133">Transmembrane helix</keyword>
<dbReference type="SUPFAM" id="SSF81324">
    <property type="entry name" value="Voltage-gated potassium channels"/>
    <property type="match status" value="1"/>
</dbReference>
<dbReference type="KEGG" id="dps:DP1262"/>
<keyword evidence="5" id="KW-0631">Potassium channel</keyword>
<proteinExistence type="predicted"/>
<evidence type="ECO:0000256" key="2">
    <source>
        <dbReference type="ARBA" id="ARBA00022448"/>
    </source>
</evidence>
<keyword evidence="4 12" id="KW-0812">Transmembrane</keyword>
<accession>Q6ANT3</accession>
<keyword evidence="10 12" id="KW-0472">Membrane</keyword>
<evidence type="ECO:0000313" key="14">
    <source>
        <dbReference type="EMBL" id="CAG35991.1"/>
    </source>
</evidence>
<evidence type="ECO:0000313" key="15">
    <source>
        <dbReference type="Proteomes" id="UP000000602"/>
    </source>
</evidence>
<dbReference type="Gene3D" id="1.20.120.350">
    <property type="entry name" value="Voltage-gated potassium channels. Chain C"/>
    <property type="match status" value="1"/>
</dbReference>
<keyword evidence="3" id="KW-0633">Potassium transport</keyword>
<evidence type="ECO:0000256" key="8">
    <source>
        <dbReference type="ARBA" id="ARBA00022989"/>
    </source>
</evidence>
<gene>
    <name evidence="14" type="ordered locus">DP1262</name>
</gene>
<dbReference type="GO" id="GO:0001508">
    <property type="term" value="P:action potential"/>
    <property type="evidence" value="ECO:0007669"/>
    <property type="project" value="TreeGrafter"/>
</dbReference>
<feature type="transmembrane region" description="Helical" evidence="12">
    <location>
        <begin position="218"/>
        <end position="241"/>
    </location>
</feature>
<feature type="domain" description="Ion transport" evidence="13">
    <location>
        <begin position="35"/>
        <end position="246"/>
    </location>
</feature>
<sequence>MGRQSPLSLVSMEKFVEIRIQLRDILENSTTRMSKIIYWVIHCLIITALVSFTVHTLPELSPTAKQILYLVDLACLCLFSVEYLLRLFAAENRFRFVCSFFGIVDLLAILPYFLTLGLFDMRVLRLLRLLQLFKVARYNKVFKRYYRACLLLRVDLAFFLAVALITVYLAAVGIYHFENLAQPDKFGSIFQSLWWSVVTLTTVGYGDVFPITTGGKVFTFVLLIIGLGLVSVPAGLVASALGEAREIEKVEEKGKPEYGETHEQ</sequence>
<dbReference type="STRING" id="177439.DP1262"/>
<keyword evidence="15" id="KW-1185">Reference proteome</keyword>
<dbReference type="eggNOG" id="COG0664">
    <property type="taxonomic scope" value="Bacteria"/>
</dbReference>
<dbReference type="EMBL" id="CR522870">
    <property type="protein sequence ID" value="CAG35991.1"/>
    <property type="molecule type" value="Genomic_DNA"/>
</dbReference>
<dbReference type="InterPro" id="IPR005821">
    <property type="entry name" value="Ion_trans_dom"/>
</dbReference>
<reference evidence="15" key="1">
    <citation type="journal article" date="2004" name="Environ. Microbiol.">
        <title>The genome of Desulfotalea psychrophila, a sulfate-reducing bacterium from permanently cold Arctic sediments.</title>
        <authorList>
            <person name="Rabus R."/>
            <person name="Ruepp A."/>
            <person name="Frickey T."/>
            <person name="Rattei T."/>
            <person name="Fartmann B."/>
            <person name="Stark M."/>
            <person name="Bauer M."/>
            <person name="Zibat A."/>
            <person name="Lombardot T."/>
            <person name="Becker I."/>
            <person name="Amann J."/>
            <person name="Gellner K."/>
            <person name="Teeling H."/>
            <person name="Leuschner W.D."/>
            <person name="Gloeckner F.-O."/>
            <person name="Lupas A.N."/>
            <person name="Amann R."/>
            <person name="Klenk H.-P."/>
        </authorList>
    </citation>
    <scope>NUCLEOTIDE SEQUENCE [LARGE SCALE GENOMIC DNA]</scope>
    <source>
        <strain evidence="15">DSM 12343 / LSv54</strain>
    </source>
</reference>
<dbReference type="HOGENOM" id="CLU_011722_1_1_7"/>
<evidence type="ECO:0000256" key="3">
    <source>
        <dbReference type="ARBA" id="ARBA00022538"/>
    </source>
</evidence>
<dbReference type="GO" id="GO:0005249">
    <property type="term" value="F:voltage-gated potassium channel activity"/>
    <property type="evidence" value="ECO:0007669"/>
    <property type="project" value="InterPro"/>
</dbReference>
<keyword evidence="2" id="KW-0813">Transport</keyword>
<dbReference type="PANTHER" id="PTHR11537:SF254">
    <property type="entry name" value="POTASSIUM VOLTAGE-GATED CHANNEL PROTEIN SHAB"/>
    <property type="match status" value="1"/>
</dbReference>
<evidence type="ECO:0000256" key="11">
    <source>
        <dbReference type="ARBA" id="ARBA00023303"/>
    </source>
</evidence>
<dbReference type="Gene3D" id="1.10.287.70">
    <property type="match status" value="1"/>
</dbReference>
<feature type="transmembrane region" description="Helical" evidence="12">
    <location>
        <begin position="97"/>
        <end position="119"/>
    </location>
</feature>
<feature type="transmembrane region" description="Helical" evidence="12">
    <location>
        <begin position="189"/>
        <end position="206"/>
    </location>
</feature>
<feature type="transmembrane region" description="Helical" evidence="12">
    <location>
        <begin position="67"/>
        <end position="85"/>
    </location>
</feature>
<keyword evidence="7" id="KW-0630">Potassium</keyword>
<evidence type="ECO:0000259" key="13">
    <source>
        <dbReference type="Pfam" id="PF00520"/>
    </source>
</evidence>
<dbReference type="PRINTS" id="PR00169">
    <property type="entry name" value="KCHANNEL"/>
</dbReference>
<organism evidence="14 15">
    <name type="scientific">Desulfotalea psychrophila (strain LSv54 / DSM 12343)</name>
    <dbReference type="NCBI Taxonomy" id="177439"/>
    <lineage>
        <taxon>Bacteria</taxon>
        <taxon>Pseudomonadati</taxon>
        <taxon>Thermodesulfobacteriota</taxon>
        <taxon>Desulfobulbia</taxon>
        <taxon>Desulfobulbales</taxon>
        <taxon>Desulfocapsaceae</taxon>
        <taxon>Desulfotalea</taxon>
    </lineage>
</organism>